<proteinExistence type="predicted"/>
<organism evidence="2 3">
    <name type="scientific">Roseateles flavus</name>
    <dbReference type="NCBI Taxonomy" id="3149041"/>
    <lineage>
        <taxon>Bacteria</taxon>
        <taxon>Pseudomonadati</taxon>
        <taxon>Pseudomonadota</taxon>
        <taxon>Betaproteobacteria</taxon>
        <taxon>Burkholderiales</taxon>
        <taxon>Sphaerotilaceae</taxon>
        <taxon>Roseateles</taxon>
    </lineage>
</organism>
<keyword evidence="3" id="KW-1185">Reference proteome</keyword>
<dbReference type="InterPro" id="IPR051396">
    <property type="entry name" value="Bact_Antivir_Def_Nuclease"/>
</dbReference>
<feature type="domain" description="ATPase AAA-type core" evidence="1">
    <location>
        <begin position="50"/>
        <end position="361"/>
    </location>
</feature>
<sequence>MTLKLSDEIASLEKNRGKYFKIFPGYITHIRFPRFKNIADGTRIDFTFPVTALVGSNGSGKTSVLNALYGAPAGQSTGQYWFSTKIDPIEEGEGSPSRFIYGHLNATFNDVVETRKARVRKTRYGLPDPNYWEPTKESTGDGMVEPELKANKVYGGRAKDRWNPVSRKVLYINFRKELSAFDKYFYFGKDPIPHVPPKKGAKVSPLRISSKMDQVRHDAELLAQVIESGDTSVMRRGHKVATENRLLDEAELSMVSYVLGREYEEARWIRHRLFKGDGGLSVVFKTKHGRYSEAFAGSGEVAVTSCVVQVLAASQGTLVLLDEPEVSLHPGAQERLLAFLSKMARTKQLQVVFSTHSPHLVTALPNDAIKAFHQLDNGRFVVIPATHPYAAFRRLGAVGGGEVRVLVEDQLAKSVVKQALRLLGDPAQAAIFKVEYLSGGAEAILKYQVPVLMAAPGHTLVLLDGDKKRLEEFVDPNTIAAADDGTLSERIKEAVGVEPVFTVDGGAAGGNAAQRVEAQRRYLAWLRENVRFIPTLCPEALVLTAAGKGDPAATTAQHHKDRLRTLTVELYGEDATNERTDMHGEELLAANRGASAELAQLGQILLQHLP</sequence>
<dbReference type="Proteomes" id="UP001462640">
    <property type="component" value="Unassembled WGS sequence"/>
</dbReference>
<dbReference type="InterPro" id="IPR003959">
    <property type="entry name" value="ATPase_AAA_core"/>
</dbReference>
<dbReference type="SUPFAM" id="SSF52540">
    <property type="entry name" value="P-loop containing nucleoside triphosphate hydrolases"/>
    <property type="match status" value="1"/>
</dbReference>
<evidence type="ECO:0000313" key="2">
    <source>
        <dbReference type="EMBL" id="MEO3715499.1"/>
    </source>
</evidence>
<dbReference type="CDD" id="cd00267">
    <property type="entry name" value="ABC_ATPase"/>
    <property type="match status" value="1"/>
</dbReference>
<dbReference type="RefSeq" id="WP_347612991.1">
    <property type="nucleotide sequence ID" value="NZ_JBDPZC010000014.1"/>
</dbReference>
<comment type="caution">
    <text evidence="2">The sequence shown here is derived from an EMBL/GenBank/DDBJ whole genome shotgun (WGS) entry which is preliminary data.</text>
</comment>
<evidence type="ECO:0000313" key="3">
    <source>
        <dbReference type="Proteomes" id="UP001462640"/>
    </source>
</evidence>
<dbReference type="PANTHER" id="PTHR43581:SF4">
    <property type="entry name" value="ATP_GTP PHOSPHATASE"/>
    <property type="match status" value="1"/>
</dbReference>
<reference evidence="2 3" key="1">
    <citation type="submission" date="2024-05" db="EMBL/GenBank/DDBJ databases">
        <title>Roseateles sp. 2.12 16S ribosomal RNA gene Genome sequencing and assembly.</title>
        <authorList>
            <person name="Woo H."/>
        </authorList>
    </citation>
    <scope>NUCLEOTIDE SEQUENCE [LARGE SCALE GENOMIC DNA]</scope>
    <source>
        <strain evidence="2 3">2.12</strain>
    </source>
</reference>
<dbReference type="Gene3D" id="3.40.50.300">
    <property type="entry name" value="P-loop containing nucleotide triphosphate hydrolases"/>
    <property type="match status" value="1"/>
</dbReference>
<dbReference type="InterPro" id="IPR027417">
    <property type="entry name" value="P-loop_NTPase"/>
</dbReference>
<dbReference type="PANTHER" id="PTHR43581">
    <property type="entry name" value="ATP/GTP PHOSPHATASE"/>
    <property type="match status" value="1"/>
</dbReference>
<protein>
    <submittedName>
        <fullName evidence="2">AAA family ATPase</fullName>
    </submittedName>
</protein>
<gene>
    <name evidence="2" type="ORF">ABDJ40_22225</name>
</gene>
<evidence type="ECO:0000259" key="1">
    <source>
        <dbReference type="Pfam" id="PF13304"/>
    </source>
</evidence>
<dbReference type="Pfam" id="PF13304">
    <property type="entry name" value="AAA_21"/>
    <property type="match status" value="1"/>
</dbReference>
<name>A0ABV0GKQ2_9BURK</name>
<dbReference type="EMBL" id="JBDPZC010000014">
    <property type="protein sequence ID" value="MEO3715499.1"/>
    <property type="molecule type" value="Genomic_DNA"/>
</dbReference>
<accession>A0ABV0GKQ2</accession>